<keyword evidence="5 9" id="KW-0653">Protein transport</keyword>
<gene>
    <name evidence="9" type="primary">tatA</name>
    <name evidence="11" type="ORF">DNFV4_04219</name>
</gene>
<dbReference type="EMBL" id="OX365700">
    <property type="protein sequence ID" value="CAI4033777.1"/>
    <property type="molecule type" value="Genomic_DNA"/>
</dbReference>
<dbReference type="Proteomes" id="UP001179121">
    <property type="component" value="Chromosome"/>
</dbReference>
<keyword evidence="2 9" id="KW-0813">Transport</keyword>
<dbReference type="GO" id="GO:0008320">
    <property type="term" value="F:protein transmembrane transporter activity"/>
    <property type="evidence" value="ECO:0007669"/>
    <property type="project" value="UniProtKB-UniRule"/>
</dbReference>
<comment type="function">
    <text evidence="9">Part of the twin-arginine translocation (Tat) system that transports large folded proteins containing a characteristic twin-arginine motif in their signal peptide across membranes. TatA could form the protein-conducting channel of the Tat system.</text>
</comment>
<organism evidence="11 12">
    <name type="scientific">Nitrospira tepida</name>
    <dbReference type="NCBI Taxonomy" id="2973512"/>
    <lineage>
        <taxon>Bacteria</taxon>
        <taxon>Pseudomonadati</taxon>
        <taxon>Nitrospirota</taxon>
        <taxon>Nitrospiria</taxon>
        <taxon>Nitrospirales</taxon>
        <taxon>Nitrospiraceae</taxon>
        <taxon>Nitrospira</taxon>
    </lineage>
</organism>
<proteinExistence type="inferred from homology"/>
<dbReference type="RefSeq" id="WP_289271212.1">
    <property type="nucleotide sequence ID" value="NZ_OX365700.1"/>
</dbReference>
<evidence type="ECO:0000256" key="5">
    <source>
        <dbReference type="ARBA" id="ARBA00022927"/>
    </source>
</evidence>
<protein>
    <recommendedName>
        <fullName evidence="9">Sec-independent protein translocase protein TatA</fullName>
    </recommendedName>
</protein>
<comment type="similarity">
    <text evidence="9">Belongs to the TatA/E family.</text>
</comment>
<dbReference type="NCBIfam" id="TIGR01411">
    <property type="entry name" value="tatAE"/>
    <property type="match status" value="1"/>
</dbReference>
<dbReference type="Gene3D" id="1.20.5.3310">
    <property type="match status" value="1"/>
</dbReference>
<evidence type="ECO:0000256" key="6">
    <source>
        <dbReference type="ARBA" id="ARBA00022989"/>
    </source>
</evidence>
<evidence type="ECO:0000313" key="11">
    <source>
        <dbReference type="EMBL" id="CAI4033777.1"/>
    </source>
</evidence>
<dbReference type="Pfam" id="PF02416">
    <property type="entry name" value="TatA_B_E"/>
    <property type="match status" value="1"/>
</dbReference>
<evidence type="ECO:0000256" key="2">
    <source>
        <dbReference type="ARBA" id="ARBA00022448"/>
    </source>
</evidence>
<dbReference type="InterPro" id="IPR003369">
    <property type="entry name" value="TatA/B/E"/>
</dbReference>
<keyword evidence="7 9" id="KW-0811">Translocation</keyword>
<keyword evidence="12" id="KW-1185">Reference proteome</keyword>
<dbReference type="HAMAP" id="MF_00236">
    <property type="entry name" value="TatA_E"/>
    <property type="match status" value="1"/>
</dbReference>
<comment type="subcellular location">
    <subcellularLocation>
        <location evidence="1 9">Cell membrane</location>
        <topology evidence="1 9">Single-pass membrane protein</topology>
    </subcellularLocation>
</comment>
<evidence type="ECO:0000256" key="4">
    <source>
        <dbReference type="ARBA" id="ARBA00022692"/>
    </source>
</evidence>
<keyword evidence="6 9" id="KW-1133">Transmembrane helix</keyword>
<dbReference type="InterPro" id="IPR006312">
    <property type="entry name" value="TatA/E"/>
</dbReference>
<dbReference type="GO" id="GO:0033281">
    <property type="term" value="C:TAT protein transport complex"/>
    <property type="evidence" value="ECO:0007669"/>
    <property type="project" value="UniProtKB-UniRule"/>
</dbReference>
<evidence type="ECO:0000256" key="8">
    <source>
        <dbReference type="ARBA" id="ARBA00023136"/>
    </source>
</evidence>
<reference evidence="11" key="1">
    <citation type="submission" date="2022-10" db="EMBL/GenBank/DDBJ databases">
        <authorList>
            <person name="Koch H."/>
        </authorList>
    </citation>
    <scope>NUCLEOTIDE SEQUENCE</scope>
    <source>
        <strain evidence="11">DNF</strain>
    </source>
</reference>
<sequence>MFGSFGWMELLLILIIVLIIFGAGKLPQLGEGLGKAIKGFKKSVHEAEAMDVTPDRPSDEPGPPAGSQPPGTEIARQDGGVAGNGLDVAREAGQTSSRSERAG</sequence>
<name>A0AA86N377_9BACT</name>
<evidence type="ECO:0000256" key="1">
    <source>
        <dbReference type="ARBA" id="ARBA00004162"/>
    </source>
</evidence>
<evidence type="ECO:0000313" key="12">
    <source>
        <dbReference type="Proteomes" id="UP001179121"/>
    </source>
</evidence>
<evidence type="ECO:0000256" key="7">
    <source>
        <dbReference type="ARBA" id="ARBA00023010"/>
    </source>
</evidence>
<dbReference type="PANTHER" id="PTHR42982:SF1">
    <property type="entry name" value="SEC-INDEPENDENT PROTEIN TRANSLOCASE PROTEIN TATA"/>
    <property type="match status" value="1"/>
</dbReference>
<feature type="compositionally biased region" description="Basic and acidic residues" evidence="10">
    <location>
        <begin position="47"/>
        <end position="59"/>
    </location>
</feature>
<dbReference type="PANTHER" id="PTHR42982">
    <property type="entry name" value="SEC-INDEPENDENT PROTEIN TRANSLOCASE PROTEIN TATA"/>
    <property type="match status" value="1"/>
</dbReference>
<evidence type="ECO:0000256" key="10">
    <source>
        <dbReference type="SAM" id="MobiDB-lite"/>
    </source>
</evidence>
<accession>A0AA86N377</accession>
<evidence type="ECO:0000256" key="9">
    <source>
        <dbReference type="HAMAP-Rule" id="MF_00236"/>
    </source>
</evidence>
<dbReference type="GO" id="GO:0043953">
    <property type="term" value="P:protein transport by the Tat complex"/>
    <property type="evidence" value="ECO:0007669"/>
    <property type="project" value="UniProtKB-UniRule"/>
</dbReference>
<evidence type="ECO:0000256" key="3">
    <source>
        <dbReference type="ARBA" id="ARBA00022475"/>
    </source>
</evidence>
<dbReference type="AlphaFoldDB" id="A0AA86N377"/>
<dbReference type="KEGG" id="nti:DNFV4_04219"/>
<keyword evidence="8 9" id="KW-0472">Membrane</keyword>
<keyword evidence="3 9" id="KW-1003">Cell membrane</keyword>
<keyword evidence="4 9" id="KW-0812">Transmembrane</keyword>
<feature type="region of interest" description="Disordered" evidence="10">
    <location>
        <begin position="47"/>
        <end position="103"/>
    </location>
</feature>
<comment type="subunit">
    <text evidence="9">Forms a complex with TatC.</text>
</comment>